<feature type="binding site" evidence="5">
    <location>
        <position position="153"/>
    </location>
    <ligand>
        <name>phosphoenolpyruvate</name>
        <dbReference type="ChEBI" id="CHEBI:58702"/>
    </ligand>
</feature>
<evidence type="ECO:0000313" key="6">
    <source>
        <dbReference type="EMBL" id="MFC5906782.1"/>
    </source>
</evidence>
<dbReference type="Proteomes" id="UP001596174">
    <property type="component" value="Unassembled WGS sequence"/>
</dbReference>
<evidence type="ECO:0000256" key="5">
    <source>
        <dbReference type="HAMAP-Rule" id="MF_02114"/>
    </source>
</evidence>
<dbReference type="RefSeq" id="WP_380580537.1">
    <property type="nucleotide sequence ID" value="NZ_JBHSQJ010000019.1"/>
</dbReference>
<name>A0ABW1FZL9_9ACTN</name>
<comment type="function">
    <text evidence="5">Guanylyltransferase that catalyzes the activation of phosphoenolpyruvate (PEP) as enolpyruvoyl-2-diphospho-5'-guanosine, via the condensation of PEP with GTP. It is involved in the biosynthesis of coenzyme F420, a hydride carrier cofactor.</text>
</comment>
<keyword evidence="7" id="KW-1185">Reference proteome</keyword>
<evidence type="ECO:0000256" key="4">
    <source>
        <dbReference type="ARBA" id="ARBA00023134"/>
    </source>
</evidence>
<evidence type="ECO:0000256" key="1">
    <source>
        <dbReference type="ARBA" id="ARBA00022679"/>
    </source>
</evidence>
<dbReference type="NCBIfam" id="TIGR03552">
    <property type="entry name" value="F420_cofC"/>
    <property type="match status" value="1"/>
</dbReference>
<dbReference type="PANTHER" id="PTHR40392:SF1">
    <property type="entry name" value="2-PHOSPHO-L-LACTATE GUANYLYLTRANSFERASE"/>
    <property type="match status" value="1"/>
</dbReference>
<accession>A0ABW1FZL9</accession>
<keyword evidence="2 5" id="KW-0548">Nucleotidyltransferase</keyword>
<dbReference type="Pfam" id="PF01983">
    <property type="entry name" value="CofC"/>
    <property type="match status" value="1"/>
</dbReference>
<gene>
    <name evidence="6" type="primary">cofC</name>
    <name evidence="5" type="synonym">fbiD</name>
    <name evidence="6" type="ORF">ACFP3V_06090</name>
</gene>
<proteinExistence type="inferred from homology"/>
<dbReference type="GO" id="GO:0043814">
    <property type="term" value="F:phospholactate guanylyltransferase activity"/>
    <property type="evidence" value="ECO:0007669"/>
    <property type="project" value="UniProtKB-EC"/>
</dbReference>
<evidence type="ECO:0000313" key="7">
    <source>
        <dbReference type="Proteomes" id="UP001596174"/>
    </source>
</evidence>
<comment type="similarity">
    <text evidence="5">Belongs to the CofC family.</text>
</comment>
<comment type="catalytic activity">
    <reaction evidence="5">
        <text>phosphoenolpyruvate + GTP + H(+) = enolpyruvoyl-2-diphospho-5'-guanosine + diphosphate</text>
        <dbReference type="Rhea" id="RHEA:30519"/>
        <dbReference type="ChEBI" id="CHEBI:15378"/>
        <dbReference type="ChEBI" id="CHEBI:33019"/>
        <dbReference type="ChEBI" id="CHEBI:37565"/>
        <dbReference type="ChEBI" id="CHEBI:58702"/>
        <dbReference type="ChEBI" id="CHEBI:143701"/>
        <dbReference type="EC" id="2.7.7.105"/>
    </reaction>
</comment>
<dbReference type="EMBL" id="JBHSQJ010000019">
    <property type="protein sequence ID" value="MFC5906782.1"/>
    <property type="molecule type" value="Genomic_DNA"/>
</dbReference>
<keyword evidence="3 5" id="KW-0547">Nucleotide-binding</keyword>
<dbReference type="EC" id="2.7.7.105" evidence="5"/>
<sequence length="207" mass="20783">MSTGFTLIVPLKPPAVGKSRLAAVGPLRERLALAFALDTVAAALGSPEVHRVLVVCDDAAAGAALAALGAEVVPDAPGGGLNAALAFGAEQAHGWRAALSADLPALRERELTEVLGAARGAGRSFLADAHGVGTTLLAAAPDVPLAPRFGGPSRIAHRASGASELTLAAATVRLDVDTPEDLTAATSLGLGPRTAELLRCRSLAMPR</sequence>
<evidence type="ECO:0000256" key="2">
    <source>
        <dbReference type="ARBA" id="ARBA00022695"/>
    </source>
</evidence>
<protein>
    <recommendedName>
        <fullName evidence="5">Phosphoenolpyruvate guanylyltransferase</fullName>
        <shortName evidence="5">PEP guanylyltransferase</shortName>
        <ecNumber evidence="5">2.7.7.105</ecNumber>
    </recommendedName>
</protein>
<dbReference type="HAMAP" id="MF_02114">
    <property type="entry name" value="CofC"/>
    <property type="match status" value="1"/>
</dbReference>
<feature type="binding site" evidence="5">
    <location>
        <position position="134"/>
    </location>
    <ligand>
        <name>phosphoenolpyruvate</name>
        <dbReference type="ChEBI" id="CHEBI:58702"/>
    </ligand>
</feature>
<comment type="caution">
    <text evidence="6">The sequence shown here is derived from an EMBL/GenBank/DDBJ whole genome shotgun (WGS) entry which is preliminary data.</text>
</comment>
<dbReference type="InterPro" id="IPR002835">
    <property type="entry name" value="CofC"/>
</dbReference>
<dbReference type="Gene3D" id="3.90.550.10">
    <property type="entry name" value="Spore Coat Polysaccharide Biosynthesis Protein SpsA, Chain A"/>
    <property type="match status" value="1"/>
</dbReference>
<keyword evidence="4 5" id="KW-0342">GTP-binding</keyword>
<comment type="pathway">
    <text evidence="5">Cofactor biosynthesis; coenzyme F420 biosynthesis.</text>
</comment>
<organism evidence="6 7">
    <name type="scientific">Streptacidiphilus monticola</name>
    <dbReference type="NCBI Taxonomy" id="2161674"/>
    <lineage>
        <taxon>Bacteria</taxon>
        <taxon>Bacillati</taxon>
        <taxon>Actinomycetota</taxon>
        <taxon>Actinomycetes</taxon>
        <taxon>Kitasatosporales</taxon>
        <taxon>Streptomycetaceae</taxon>
        <taxon>Streptacidiphilus</taxon>
    </lineage>
</organism>
<dbReference type="SUPFAM" id="SSF53448">
    <property type="entry name" value="Nucleotide-diphospho-sugar transferases"/>
    <property type="match status" value="1"/>
</dbReference>
<keyword evidence="1 5" id="KW-0808">Transferase</keyword>
<evidence type="ECO:0000256" key="3">
    <source>
        <dbReference type="ARBA" id="ARBA00022741"/>
    </source>
</evidence>
<dbReference type="InterPro" id="IPR029044">
    <property type="entry name" value="Nucleotide-diphossugar_trans"/>
</dbReference>
<feature type="binding site" evidence="5">
    <location>
        <position position="150"/>
    </location>
    <ligand>
        <name>phosphoenolpyruvate</name>
        <dbReference type="ChEBI" id="CHEBI:58702"/>
    </ligand>
</feature>
<reference evidence="7" key="1">
    <citation type="journal article" date="2019" name="Int. J. Syst. Evol. Microbiol.">
        <title>The Global Catalogue of Microorganisms (GCM) 10K type strain sequencing project: providing services to taxonomists for standard genome sequencing and annotation.</title>
        <authorList>
            <consortium name="The Broad Institute Genomics Platform"/>
            <consortium name="The Broad Institute Genome Sequencing Center for Infectious Disease"/>
            <person name="Wu L."/>
            <person name="Ma J."/>
        </authorList>
    </citation>
    <scope>NUCLEOTIDE SEQUENCE [LARGE SCALE GENOMIC DNA]</scope>
    <source>
        <strain evidence="7">JCM 4816</strain>
    </source>
</reference>
<dbReference type="PANTHER" id="PTHR40392">
    <property type="entry name" value="2-PHOSPHO-L-LACTATE GUANYLYLTRANSFERASE"/>
    <property type="match status" value="1"/>
</dbReference>